<evidence type="ECO:0000313" key="1">
    <source>
        <dbReference type="EMBL" id="GME23621.1"/>
    </source>
</evidence>
<reference evidence="1" key="1">
    <citation type="submission" date="2024-09" db="EMBL/GenBank/DDBJ databases">
        <title>Draft Genome Sequences of Neofusicoccum parvum.</title>
        <authorList>
            <person name="Ashida A."/>
            <person name="Camagna M."/>
            <person name="Tanaka A."/>
            <person name="Takemoto D."/>
        </authorList>
    </citation>
    <scope>NUCLEOTIDE SEQUENCE</scope>
    <source>
        <strain evidence="1">PPO83</strain>
    </source>
</reference>
<proteinExistence type="predicted"/>
<name>A0ACB5RSZ1_9PEZI</name>
<dbReference type="EMBL" id="BSXG01000008">
    <property type="protein sequence ID" value="GME23621.1"/>
    <property type="molecule type" value="Genomic_DNA"/>
</dbReference>
<keyword evidence="2" id="KW-1185">Reference proteome</keyword>
<sequence>MKGFSSPHTSSSSFDLPYFIVANPAWEIPVIDVSALFGDDLDAKKKLAGEISSAAEDTGFFYIRNHGIPDSVIDAALSSSKAFFQQPEELKERAHVSNSNFFNGWQRYKSTHYNDEESPDHREYFAIRYDPRYDPAVTDPSVIPADFRRCCKGEEWYWEQTSRIPGFKDNILRYWQSGLTLARRMTGAFALALDLPEDYFAEKTSYPDAAVTLNHYLALDSPDKTPTQDEPRPEPPEPSSAAETLPKGGPEAVSIGSHTDLQLFTILWQDNQGGLQVLTRQGEWINAKPVEGALGVNIADYLMRITNDRWMSTVHRVKHEGAGERYSMPFFFGFNLNETCGVLPSCVDEDNPAKYDPISCEDWIRRRFEVTTVGSDE</sequence>
<dbReference type="Proteomes" id="UP001165186">
    <property type="component" value="Unassembled WGS sequence"/>
</dbReference>
<comment type="caution">
    <text evidence="1">The sequence shown here is derived from an EMBL/GenBank/DDBJ whole genome shotgun (WGS) entry which is preliminary data.</text>
</comment>
<gene>
    <name evidence="1" type="primary">g8164</name>
    <name evidence="1" type="ORF">NpPPO83_00008164</name>
</gene>
<evidence type="ECO:0000313" key="2">
    <source>
        <dbReference type="Proteomes" id="UP001165186"/>
    </source>
</evidence>
<organism evidence="1 2">
    <name type="scientific">Neofusicoccum parvum</name>
    <dbReference type="NCBI Taxonomy" id="310453"/>
    <lineage>
        <taxon>Eukaryota</taxon>
        <taxon>Fungi</taxon>
        <taxon>Dikarya</taxon>
        <taxon>Ascomycota</taxon>
        <taxon>Pezizomycotina</taxon>
        <taxon>Dothideomycetes</taxon>
        <taxon>Dothideomycetes incertae sedis</taxon>
        <taxon>Botryosphaeriales</taxon>
        <taxon>Botryosphaeriaceae</taxon>
        <taxon>Neofusicoccum</taxon>
    </lineage>
</organism>
<protein>
    <submittedName>
        <fullName evidence="1">Isopenicillin N synthase</fullName>
    </submittedName>
</protein>
<accession>A0ACB5RSZ1</accession>